<feature type="transmembrane region" description="Helical" evidence="18">
    <location>
        <begin position="231"/>
        <end position="255"/>
    </location>
</feature>
<evidence type="ECO:0000256" key="12">
    <source>
        <dbReference type="ARBA" id="ARBA00022989"/>
    </source>
</evidence>
<feature type="transmembrane region" description="Helical" evidence="18">
    <location>
        <begin position="197"/>
        <end position="219"/>
    </location>
</feature>
<evidence type="ECO:0000256" key="8">
    <source>
        <dbReference type="ARBA" id="ARBA00022692"/>
    </source>
</evidence>
<feature type="transmembrane region" description="Helical" evidence="18">
    <location>
        <begin position="134"/>
        <end position="161"/>
    </location>
</feature>
<feature type="transmembrane region" description="Helical" evidence="18">
    <location>
        <begin position="7"/>
        <end position="32"/>
    </location>
</feature>
<evidence type="ECO:0000256" key="15">
    <source>
        <dbReference type="ARBA" id="ARBA00023128"/>
    </source>
</evidence>
<protein>
    <recommendedName>
        <fullName evidence="5 18">NADH-ubiquinone oxidoreductase chain 2</fullName>
        <ecNumber evidence="4 18">7.1.1.2</ecNumber>
    </recommendedName>
</protein>
<geneLocation type="mitochondrion" evidence="20"/>
<dbReference type="PANTHER" id="PTHR46552">
    <property type="entry name" value="NADH-UBIQUINONE OXIDOREDUCTASE CHAIN 2"/>
    <property type="match status" value="1"/>
</dbReference>
<keyword evidence="9 18" id="KW-0999">Mitochondrion inner membrane</keyword>
<organism evidence="20">
    <name type="scientific">Arcoscalpellum epeeum</name>
    <dbReference type="NCBI Taxonomy" id="2498141"/>
    <lineage>
        <taxon>Eukaryota</taxon>
        <taxon>Metazoa</taxon>
        <taxon>Ecdysozoa</taxon>
        <taxon>Arthropoda</taxon>
        <taxon>Crustacea</taxon>
        <taxon>Multicrustacea</taxon>
        <taxon>Cirripedia</taxon>
        <taxon>Thoracica</taxon>
        <taxon>Thoracicalcarea</taxon>
        <taxon>Scalpellomorpha</taxon>
        <taxon>Scalpelloidea</taxon>
        <taxon>Scalpellidae</taxon>
        <taxon>Arcoscalpellum</taxon>
    </lineage>
</organism>
<evidence type="ECO:0000256" key="3">
    <source>
        <dbReference type="ARBA" id="ARBA00007012"/>
    </source>
</evidence>
<dbReference type="InterPro" id="IPR001750">
    <property type="entry name" value="ND/Mrp_TM"/>
</dbReference>
<dbReference type="AlphaFoldDB" id="A0A3S9LPC5"/>
<dbReference type="GO" id="GO:0008137">
    <property type="term" value="F:NADH dehydrogenase (ubiquinone) activity"/>
    <property type="evidence" value="ECO:0007669"/>
    <property type="project" value="UniProtKB-EC"/>
</dbReference>
<accession>A0A3S9LPC5</accession>
<keyword evidence="8 18" id="KW-0812">Transmembrane</keyword>
<evidence type="ECO:0000259" key="19">
    <source>
        <dbReference type="Pfam" id="PF00361"/>
    </source>
</evidence>
<evidence type="ECO:0000256" key="17">
    <source>
        <dbReference type="ARBA" id="ARBA00049551"/>
    </source>
</evidence>
<dbReference type="PRINTS" id="PR01436">
    <property type="entry name" value="NADHDHGNASE2"/>
</dbReference>
<reference evidence="20" key="1">
    <citation type="journal article" date="2018" name="Mitochondrial DNA Part B Resour">
        <title>First report on the complete mitochondrial genome of the deep-water scalpellid barnacle Arcoscalpellum epeeum (Cirripedia, Thoracica, Scalpellidae).</title>
        <authorList>
            <person name="Kim S.-J."/>
            <person name="Kang H.M."/>
            <person name="Corbari L."/>
            <person name="Chan B.K.K."/>
        </authorList>
    </citation>
    <scope>NUCLEOTIDE SEQUENCE</scope>
</reference>
<evidence type="ECO:0000256" key="2">
    <source>
        <dbReference type="ARBA" id="ARBA00004448"/>
    </source>
</evidence>
<feature type="transmembrane region" description="Helical" evidence="18">
    <location>
        <begin position="92"/>
        <end position="114"/>
    </location>
</feature>
<comment type="catalytic activity">
    <reaction evidence="17 18">
        <text>a ubiquinone + NADH + 5 H(+)(in) = a ubiquinol + NAD(+) + 4 H(+)(out)</text>
        <dbReference type="Rhea" id="RHEA:29091"/>
        <dbReference type="Rhea" id="RHEA-COMP:9565"/>
        <dbReference type="Rhea" id="RHEA-COMP:9566"/>
        <dbReference type="ChEBI" id="CHEBI:15378"/>
        <dbReference type="ChEBI" id="CHEBI:16389"/>
        <dbReference type="ChEBI" id="CHEBI:17976"/>
        <dbReference type="ChEBI" id="CHEBI:57540"/>
        <dbReference type="ChEBI" id="CHEBI:57945"/>
        <dbReference type="EC" id="7.1.1.2"/>
    </reaction>
</comment>
<feature type="transmembrane region" description="Helical" evidence="18">
    <location>
        <begin position="267"/>
        <end position="289"/>
    </location>
</feature>
<evidence type="ECO:0000256" key="16">
    <source>
        <dbReference type="ARBA" id="ARBA00023136"/>
    </source>
</evidence>
<keyword evidence="15 18" id="KW-0496">Mitochondrion</keyword>
<evidence type="ECO:0000256" key="13">
    <source>
        <dbReference type="ARBA" id="ARBA00023027"/>
    </source>
</evidence>
<evidence type="ECO:0000313" key="20">
    <source>
        <dbReference type="EMBL" id="AZQ21934.1"/>
    </source>
</evidence>
<comment type="similarity">
    <text evidence="3 18">Belongs to the complex I subunit 2 family.</text>
</comment>
<keyword evidence="10 18" id="KW-1278">Translocase</keyword>
<comment type="function">
    <text evidence="1">Core subunit of the mitochondrial membrane respiratory chain NADH dehydrogenase (Complex I) that is believed to belong to the minimal assembly required for catalysis. Complex I functions in the transfer of electrons from NADH to the respiratory chain. The immediate electron acceptor for the enzyme is believed to be ubiquinone.</text>
</comment>
<dbReference type="GO" id="GO:0006120">
    <property type="term" value="P:mitochondrial electron transport, NADH to ubiquinone"/>
    <property type="evidence" value="ECO:0007669"/>
    <property type="project" value="InterPro"/>
</dbReference>
<proteinExistence type="inferred from homology"/>
<sequence length="333" mass="38214">MTLYFPPLVYVFFLLMGTIMTLSSQSIFGMWLGMEINLMSFMPIITNLENNKKSSEAAIKYFIIQVISSTFFLLFCFLFYESQMASFVSSQMLGIITVTISFKLGMAPLHFWFPEVLEGLNWSNSFIMLTWQKVAPLFVISILYNFMAIILFILFSSFTGAISGLNQTSLRKILAFSSISHMSWMGGLIMVGSELWINYLSVYFLTSFIICLSFWYYMVNHLSQLLETKDLVKKFILFINLLSLAGLPPLLGFLPKFMAIDTLLDNIMILFFLIFFSLVTLYFYTRLGFSVFTLSLREASYNFKEEGNNNFMVVSGLSLLSLLGFFPLFITSK</sequence>
<evidence type="ECO:0000256" key="11">
    <source>
        <dbReference type="ARBA" id="ARBA00022982"/>
    </source>
</evidence>
<feature type="transmembrane region" description="Helical" evidence="18">
    <location>
        <begin position="173"/>
        <end position="191"/>
    </location>
</feature>
<evidence type="ECO:0000256" key="10">
    <source>
        <dbReference type="ARBA" id="ARBA00022967"/>
    </source>
</evidence>
<keyword evidence="16 18" id="KW-0472">Membrane</keyword>
<comment type="subcellular location">
    <subcellularLocation>
        <location evidence="2 18">Mitochondrion inner membrane</location>
        <topology evidence="2 18">Multi-pass membrane protein</topology>
    </subcellularLocation>
</comment>
<dbReference type="EC" id="7.1.1.2" evidence="4 18"/>
<keyword evidence="14 18" id="KW-0830">Ubiquinone</keyword>
<dbReference type="InterPro" id="IPR050175">
    <property type="entry name" value="Complex_I_Subunit_2"/>
</dbReference>
<dbReference type="PANTHER" id="PTHR46552:SF1">
    <property type="entry name" value="NADH-UBIQUINONE OXIDOREDUCTASE CHAIN 2"/>
    <property type="match status" value="1"/>
</dbReference>
<evidence type="ECO:0000256" key="14">
    <source>
        <dbReference type="ARBA" id="ARBA00023075"/>
    </source>
</evidence>
<feature type="transmembrane region" description="Helical" evidence="18">
    <location>
        <begin position="58"/>
        <end position="80"/>
    </location>
</feature>
<dbReference type="GO" id="GO:0005743">
    <property type="term" value="C:mitochondrial inner membrane"/>
    <property type="evidence" value="ECO:0007669"/>
    <property type="project" value="UniProtKB-SubCell"/>
</dbReference>
<feature type="domain" description="NADH:quinone oxidoreductase/Mrp antiporter transmembrane" evidence="19">
    <location>
        <begin position="24"/>
        <end position="277"/>
    </location>
</feature>
<name>A0A3S9LPC5_9CRUS</name>
<evidence type="ECO:0000256" key="4">
    <source>
        <dbReference type="ARBA" id="ARBA00012944"/>
    </source>
</evidence>
<evidence type="ECO:0000256" key="5">
    <source>
        <dbReference type="ARBA" id="ARBA00021008"/>
    </source>
</evidence>
<evidence type="ECO:0000256" key="7">
    <source>
        <dbReference type="ARBA" id="ARBA00022660"/>
    </source>
</evidence>
<evidence type="ECO:0000256" key="1">
    <source>
        <dbReference type="ARBA" id="ARBA00003257"/>
    </source>
</evidence>
<keyword evidence="11 18" id="KW-0249">Electron transport</keyword>
<evidence type="ECO:0000256" key="18">
    <source>
        <dbReference type="RuleBase" id="RU003403"/>
    </source>
</evidence>
<evidence type="ECO:0000256" key="6">
    <source>
        <dbReference type="ARBA" id="ARBA00022448"/>
    </source>
</evidence>
<keyword evidence="12 18" id="KW-1133">Transmembrane helix</keyword>
<keyword evidence="13 18" id="KW-0520">NAD</keyword>
<dbReference type="Pfam" id="PF00361">
    <property type="entry name" value="Proton_antipo_M"/>
    <property type="match status" value="1"/>
</dbReference>
<dbReference type="InterPro" id="IPR003917">
    <property type="entry name" value="NADH_UbQ_OxRdtase_chain2"/>
</dbReference>
<dbReference type="EMBL" id="MH791047">
    <property type="protein sequence ID" value="AZQ21934.1"/>
    <property type="molecule type" value="Genomic_DNA"/>
</dbReference>
<keyword evidence="7 18" id="KW-0679">Respiratory chain</keyword>
<evidence type="ECO:0000256" key="9">
    <source>
        <dbReference type="ARBA" id="ARBA00022792"/>
    </source>
</evidence>
<gene>
    <name evidence="20" type="primary">ND2</name>
</gene>
<comment type="function">
    <text evidence="18">Core subunit of the mitochondrial membrane respiratory chain NADH dehydrogenase (Complex I) which catalyzes electron transfer from NADH through the respiratory chain, using ubiquinone as an electron acceptor. Essential for the catalytic activity and assembly of complex I.</text>
</comment>
<feature type="transmembrane region" description="Helical" evidence="18">
    <location>
        <begin position="310"/>
        <end position="330"/>
    </location>
</feature>
<keyword evidence="6" id="KW-0813">Transport</keyword>